<gene>
    <name evidence="15" type="primary">cphA</name>
    <name evidence="15" type="ORF">ENS64_18475</name>
</gene>
<evidence type="ECO:0000256" key="8">
    <source>
        <dbReference type="ARBA" id="ARBA00022741"/>
    </source>
</evidence>
<comment type="caution">
    <text evidence="15">The sequence shown here is derived from an EMBL/GenBank/DDBJ whole genome shotgun (WGS) entry which is preliminary data.</text>
</comment>
<dbReference type="InterPro" id="IPR011810">
    <property type="entry name" value="Cya_phycin_syn"/>
</dbReference>
<dbReference type="InterPro" id="IPR013221">
    <property type="entry name" value="Mur_ligase_cen"/>
</dbReference>
<evidence type="ECO:0000256" key="1">
    <source>
        <dbReference type="ARBA" id="ARBA00003184"/>
    </source>
</evidence>
<reference evidence="15" key="1">
    <citation type="journal article" date="2020" name="mSystems">
        <title>Genome- and Community-Level Interaction Insights into Carbon Utilization and Element Cycling Functions of Hydrothermarchaeota in Hydrothermal Sediment.</title>
        <authorList>
            <person name="Zhou Z."/>
            <person name="Liu Y."/>
            <person name="Xu W."/>
            <person name="Pan J."/>
            <person name="Luo Z.H."/>
            <person name="Li M."/>
        </authorList>
    </citation>
    <scope>NUCLEOTIDE SEQUENCE [LARGE SCALE GENOMIC DNA]</scope>
    <source>
        <strain evidence="15">SpSt-508</strain>
    </source>
</reference>
<keyword evidence="7 15" id="KW-0436">Ligase</keyword>
<dbReference type="InterPro" id="IPR036565">
    <property type="entry name" value="Mur-like_cat_sf"/>
</dbReference>
<evidence type="ECO:0000256" key="9">
    <source>
        <dbReference type="ARBA" id="ARBA00022840"/>
    </source>
</evidence>
<evidence type="ECO:0000256" key="13">
    <source>
        <dbReference type="PROSITE-ProRule" id="PRU00409"/>
    </source>
</evidence>
<dbReference type="Pfam" id="PF02786">
    <property type="entry name" value="CPSase_L_D2"/>
    <property type="match status" value="1"/>
</dbReference>
<dbReference type="SUPFAM" id="SSF56059">
    <property type="entry name" value="Glutathione synthetase ATP-binding domain-like"/>
    <property type="match status" value="1"/>
</dbReference>
<dbReference type="InterPro" id="IPR036615">
    <property type="entry name" value="Mur_ligase_C_dom_sf"/>
</dbReference>
<dbReference type="Pfam" id="PF08245">
    <property type="entry name" value="Mur_ligase_M"/>
    <property type="match status" value="1"/>
</dbReference>
<feature type="domain" description="ATP-grasp" evidence="14">
    <location>
        <begin position="220"/>
        <end position="473"/>
    </location>
</feature>
<dbReference type="EMBL" id="DSVQ01000019">
    <property type="protein sequence ID" value="HGT41238.1"/>
    <property type="molecule type" value="Genomic_DNA"/>
</dbReference>
<dbReference type="Gene3D" id="3.40.1190.10">
    <property type="entry name" value="Mur-like, catalytic domain"/>
    <property type="match status" value="1"/>
</dbReference>
<evidence type="ECO:0000256" key="7">
    <source>
        <dbReference type="ARBA" id="ARBA00022598"/>
    </source>
</evidence>
<dbReference type="NCBIfam" id="NF010623">
    <property type="entry name" value="PRK14016.1"/>
    <property type="match status" value="1"/>
</dbReference>
<dbReference type="GO" id="GO:0071161">
    <property type="term" value="F:cyanophycin synthetase activity (L-arginine-adding)"/>
    <property type="evidence" value="ECO:0007669"/>
    <property type="project" value="UniProtKB-EC"/>
</dbReference>
<dbReference type="InterPro" id="IPR013815">
    <property type="entry name" value="ATP_grasp_subdomain_1"/>
</dbReference>
<name>A0A7C4LQ60_9PLAN</name>
<comment type="subunit">
    <text evidence="3">Homodimer.</text>
</comment>
<comment type="catalytic activity">
    <reaction evidence="12">
        <text>[L-4-(L-arginin-2-N-yl)aspartate](n) + L-aspartate + ATP = [L-4-(L-arginin-2-N-yl)aspartate](n)-L-aspartate + ADP + phosphate + H(+)</text>
        <dbReference type="Rhea" id="RHEA:13277"/>
        <dbReference type="Rhea" id="RHEA-COMP:13728"/>
        <dbReference type="Rhea" id="RHEA-COMP:13733"/>
        <dbReference type="ChEBI" id="CHEBI:15378"/>
        <dbReference type="ChEBI" id="CHEBI:29991"/>
        <dbReference type="ChEBI" id="CHEBI:30616"/>
        <dbReference type="ChEBI" id="CHEBI:43474"/>
        <dbReference type="ChEBI" id="CHEBI:137986"/>
        <dbReference type="ChEBI" id="CHEBI:137990"/>
        <dbReference type="ChEBI" id="CHEBI:456216"/>
        <dbReference type="EC" id="6.3.2.29"/>
    </reaction>
</comment>
<comment type="function">
    <text evidence="1">Catalyzes the ATP-dependent polymerization of arginine and aspartate to multi-L-arginyl-poly-L-aspartic acid (cyanophycin; a water-insoluble reserve polymer).</text>
</comment>
<dbReference type="InterPro" id="IPR044019">
    <property type="entry name" value="Cyanophycin_syn_N"/>
</dbReference>
<accession>A0A7C4LQ60</accession>
<evidence type="ECO:0000256" key="12">
    <source>
        <dbReference type="ARBA" id="ARBA00048425"/>
    </source>
</evidence>
<dbReference type="Gene3D" id="3.30.1490.20">
    <property type="entry name" value="ATP-grasp fold, A domain"/>
    <property type="match status" value="1"/>
</dbReference>
<dbReference type="GO" id="GO:0046872">
    <property type="term" value="F:metal ion binding"/>
    <property type="evidence" value="ECO:0007669"/>
    <property type="project" value="InterPro"/>
</dbReference>
<dbReference type="PROSITE" id="PS50975">
    <property type="entry name" value="ATP_GRASP"/>
    <property type="match status" value="1"/>
</dbReference>
<evidence type="ECO:0000256" key="5">
    <source>
        <dbReference type="ARBA" id="ARBA00013005"/>
    </source>
</evidence>
<keyword evidence="8 13" id="KW-0547">Nucleotide-binding</keyword>
<evidence type="ECO:0000256" key="3">
    <source>
        <dbReference type="ARBA" id="ARBA00011738"/>
    </source>
</evidence>
<proteinExistence type="inferred from homology"/>
<dbReference type="SUPFAM" id="SSF53623">
    <property type="entry name" value="MurD-like peptide ligases, catalytic domain"/>
    <property type="match status" value="1"/>
</dbReference>
<dbReference type="SUPFAM" id="SSF53244">
    <property type="entry name" value="MurD-like peptide ligases, peptide-binding domain"/>
    <property type="match status" value="1"/>
</dbReference>
<dbReference type="InterPro" id="IPR004101">
    <property type="entry name" value="Mur_ligase_C"/>
</dbReference>
<dbReference type="EC" id="6.3.2.29" evidence="5"/>
<protein>
    <recommendedName>
        <fullName evidence="6">Cyanophycin synthetase</fullName>
        <ecNumber evidence="5">6.3.2.29</ecNumber>
        <ecNumber evidence="4">6.3.2.30</ecNumber>
    </recommendedName>
    <alternativeName>
        <fullName evidence="10">Cyanophycin synthase</fullName>
    </alternativeName>
</protein>
<comment type="similarity">
    <text evidence="2">In the C-terminal section; belongs to the MurCDEF family.</text>
</comment>
<evidence type="ECO:0000256" key="2">
    <source>
        <dbReference type="ARBA" id="ARBA00009060"/>
    </source>
</evidence>
<dbReference type="PANTHER" id="PTHR23135">
    <property type="entry name" value="MUR LIGASE FAMILY MEMBER"/>
    <property type="match status" value="1"/>
</dbReference>
<organism evidence="15">
    <name type="scientific">Schlesneria paludicola</name>
    <dbReference type="NCBI Taxonomy" id="360056"/>
    <lineage>
        <taxon>Bacteria</taxon>
        <taxon>Pseudomonadati</taxon>
        <taxon>Planctomycetota</taxon>
        <taxon>Planctomycetia</taxon>
        <taxon>Planctomycetales</taxon>
        <taxon>Planctomycetaceae</taxon>
        <taxon>Schlesneria</taxon>
    </lineage>
</organism>
<evidence type="ECO:0000256" key="11">
    <source>
        <dbReference type="ARBA" id="ARBA00048094"/>
    </source>
</evidence>
<dbReference type="Pfam" id="PF02875">
    <property type="entry name" value="Mur_ligase_C"/>
    <property type="match status" value="1"/>
</dbReference>
<evidence type="ECO:0000256" key="10">
    <source>
        <dbReference type="ARBA" id="ARBA00031353"/>
    </source>
</evidence>
<dbReference type="NCBIfam" id="TIGR02068">
    <property type="entry name" value="cya_phycin_syn"/>
    <property type="match status" value="1"/>
</dbReference>
<dbReference type="Gene3D" id="3.90.190.20">
    <property type="entry name" value="Mur ligase, C-terminal domain"/>
    <property type="match status" value="1"/>
</dbReference>
<dbReference type="GO" id="GO:0005524">
    <property type="term" value="F:ATP binding"/>
    <property type="evidence" value="ECO:0007669"/>
    <property type="project" value="UniProtKB-UniRule"/>
</dbReference>
<evidence type="ECO:0000256" key="4">
    <source>
        <dbReference type="ARBA" id="ARBA00012968"/>
    </source>
</evidence>
<evidence type="ECO:0000313" key="15">
    <source>
        <dbReference type="EMBL" id="HGT41238.1"/>
    </source>
</evidence>
<keyword evidence="9 13" id="KW-0067">ATP-binding</keyword>
<dbReference type="Pfam" id="PF18921">
    <property type="entry name" value="Cyanophycin_syn"/>
    <property type="match status" value="1"/>
</dbReference>
<dbReference type="AlphaFoldDB" id="A0A7C4LQ60"/>
<dbReference type="EC" id="6.3.2.30" evidence="4"/>
<dbReference type="Gene3D" id="3.30.470.20">
    <property type="entry name" value="ATP-grasp fold, B domain"/>
    <property type="match status" value="1"/>
</dbReference>
<dbReference type="GO" id="GO:0071160">
    <property type="term" value="F:cyanophycin synthetase activity (L-aspartate-adding)"/>
    <property type="evidence" value="ECO:0007669"/>
    <property type="project" value="UniProtKB-EC"/>
</dbReference>
<evidence type="ECO:0000256" key="6">
    <source>
        <dbReference type="ARBA" id="ARBA00022036"/>
    </source>
</evidence>
<dbReference type="InterPro" id="IPR005479">
    <property type="entry name" value="CPAse_ATP-bd"/>
</dbReference>
<dbReference type="PANTHER" id="PTHR23135:SF18">
    <property type="entry name" value="CYANOPHYCIN SYNTHETASE"/>
    <property type="match status" value="1"/>
</dbReference>
<dbReference type="SMART" id="SM01209">
    <property type="entry name" value="GARS_A"/>
    <property type="match status" value="1"/>
</dbReference>
<sequence>MTVKNVRTLRGPNVWTQLTVLEVWLETSACGLASEADFLRFRSLLMARLPQVAHPLEEGAEGETPSVARHGVGFALAELVARAIAAIQGAAGSAVTFVRVAEGHQPGLYRLAVEYRQEAVGKKALDIALALCAAVQRGESYDLTAQLDLLRDLDQQLRLGPSTNSIVQAAIRRGIPFRRLNNESLVQLGYGARQHRILAAATDRTSAVAEAIVQDKDLTKQLLTAVGVPVPRGRTVSSAEDAWAAAEEIGVPVVVKPKDGNQGRGVAVNLHTREQVMAGYAAALTRSDEVLVEKYAVGADYRLLVVNNKLVAAARREPPQVTGDGRRTIRELVEEANKDPRRGDHHATSLSKIPLDEIALGVLAEQGLTAESVPAAGQLVLLRRNANLSTGGSATDVTDLVHPEVAARAVDAVRMVGLDIAGVDVIAQDISRPLEHQGGVIIEINAAPGLRMHLEPSYGQGRPVGEAIVNMMFPPGETGRIPIVSVTGVNGKTTTTRLVAHILRCWGKRTGLTCTEGIYIDDRLIEAGDCSGPGSARAVLSNPLVEAAALETARGGILREGLGFDRCDVAIVTNIGEGDHLGLMGIETIEQLARTKRVPVENVAPQGYAVLNAADPLVAAMAEYCPGGVLFFARSAQHPVLASHRAKGGKVVFVRDQALLAAEGTWEAKIADLAAVPMTLGGTIGFQVENALAAAGAAWTLGVPLQTIRHALETFVCNPAKAPGRFNVIHFRGATIVLDYGHNTSALRALIEALNQFPAERRVILYTATGDRRDQDIIEQGRLVADAFDEWVLFQDYSARGRKEGEVVRLLKQGIRPGSRVKKCHEPQGGERAAIEYTLALMQPGDLLLVQVDQVIAAMEWIEQYLARLALASPQEKTPLVPLKG</sequence>
<evidence type="ECO:0000259" key="14">
    <source>
        <dbReference type="PROSITE" id="PS50975"/>
    </source>
</evidence>
<dbReference type="InterPro" id="IPR011761">
    <property type="entry name" value="ATP-grasp"/>
</dbReference>
<comment type="catalytic activity">
    <reaction evidence="11">
        <text>[L-4-(L-arginin-2-N-yl)aspartate](n)-L-aspartate + L-arginine + ATP = [L-4-(L-arginin-2-N-yl)aspartate](n+1) + ADP + phosphate + H(+)</text>
        <dbReference type="Rhea" id="RHEA:23888"/>
        <dbReference type="Rhea" id="RHEA-COMP:13732"/>
        <dbReference type="Rhea" id="RHEA-COMP:13733"/>
        <dbReference type="ChEBI" id="CHEBI:15378"/>
        <dbReference type="ChEBI" id="CHEBI:30616"/>
        <dbReference type="ChEBI" id="CHEBI:32682"/>
        <dbReference type="ChEBI" id="CHEBI:43474"/>
        <dbReference type="ChEBI" id="CHEBI:137986"/>
        <dbReference type="ChEBI" id="CHEBI:137990"/>
        <dbReference type="ChEBI" id="CHEBI:456216"/>
        <dbReference type="EC" id="6.3.2.30"/>
    </reaction>
</comment>